<dbReference type="InterPro" id="IPR023772">
    <property type="entry name" value="DNA-bd_HTH_TetR-type_CS"/>
</dbReference>
<dbReference type="PANTHER" id="PTHR47506:SF8">
    <property type="entry name" value="REPRESSOR OF PUTATIVE XENOBIOTIC REDUCTASE TETR FAMILY-RELATED"/>
    <property type="match status" value="1"/>
</dbReference>
<evidence type="ECO:0000256" key="1">
    <source>
        <dbReference type="ARBA" id="ARBA00023015"/>
    </source>
</evidence>
<dbReference type="InterPro" id="IPR001647">
    <property type="entry name" value="HTH_TetR"/>
</dbReference>
<dbReference type="Gene3D" id="1.10.357.10">
    <property type="entry name" value="Tetracycline Repressor, domain 2"/>
    <property type="match status" value="1"/>
</dbReference>
<proteinExistence type="predicted"/>
<evidence type="ECO:0000256" key="2">
    <source>
        <dbReference type="ARBA" id="ARBA00023125"/>
    </source>
</evidence>
<sequence>MRTAEFNRESVLRNAMQAFMTYGYNKTSMPKLTEVTGLHPGSIYCAFKNKKGLLLAAIEQYQADRRAHYQQLFENSTSLRCALERFLQDLTNECVADESKKVCLLTKTLNEIGEQDKEIQSALSTHLQQFESLIKQQFLTPWPDSEVMSEEAATNKARFFIMCVYGIRTYSATQCNSAELQALADQTLAASLSP</sequence>
<feature type="DNA-binding region" description="H-T-H motif" evidence="4">
    <location>
        <begin position="28"/>
        <end position="47"/>
    </location>
</feature>
<protein>
    <recommendedName>
        <fullName evidence="5">HTH tetR-type domain-containing protein</fullName>
    </recommendedName>
</protein>
<dbReference type="Proteomes" id="UP000660708">
    <property type="component" value="Unassembled WGS sequence"/>
</dbReference>
<dbReference type="Pfam" id="PF00440">
    <property type="entry name" value="TetR_N"/>
    <property type="match status" value="1"/>
</dbReference>
<reference evidence="6 7" key="1">
    <citation type="submission" date="2015-06" db="EMBL/GenBank/DDBJ databases">
        <title>Genome sequence of Pseudoalteromonas peptidolytica.</title>
        <authorList>
            <person name="Xie B.-B."/>
            <person name="Rong J.-C."/>
            <person name="Qin Q.-L."/>
            <person name="Zhang Y.-Z."/>
        </authorList>
    </citation>
    <scope>NUCLEOTIDE SEQUENCE [LARGE SCALE GENOMIC DNA]</scope>
    <source>
        <strain evidence="6 7">F12-50-A1</strain>
    </source>
</reference>
<dbReference type="RefSeq" id="WP_147390381.1">
    <property type="nucleotide sequence ID" value="NZ_AQHF01000020.1"/>
</dbReference>
<dbReference type="EMBL" id="AQHF01000020">
    <property type="protein sequence ID" value="MBE0345960.1"/>
    <property type="molecule type" value="Genomic_DNA"/>
</dbReference>
<dbReference type="PROSITE" id="PS50977">
    <property type="entry name" value="HTH_TETR_2"/>
    <property type="match status" value="1"/>
</dbReference>
<accession>A0A8I0T3H5</accession>
<feature type="domain" description="HTH tetR-type" evidence="5">
    <location>
        <begin position="5"/>
        <end position="65"/>
    </location>
</feature>
<evidence type="ECO:0000256" key="4">
    <source>
        <dbReference type="PROSITE-ProRule" id="PRU00335"/>
    </source>
</evidence>
<evidence type="ECO:0000313" key="7">
    <source>
        <dbReference type="Proteomes" id="UP000660708"/>
    </source>
</evidence>
<name>A0A8I0T3H5_9GAMM</name>
<evidence type="ECO:0000256" key="3">
    <source>
        <dbReference type="ARBA" id="ARBA00023163"/>
    </source>
</evidence>
<dbReference type="InterPro" id="IPR009057">
    <property type="entry name" value="Homeodomain-like_sf"/>
</dbReference>
<dbReference type="GO" id="GO:0003677">
    <property type="term" value="F:DNA binding"/>
    <property type="evidence" value="ECO:0007669"/>
    <property type="project" value="UniProtKB-UniRule"/>
</dbReference>
<dbReference type="PROSITE" id="PS01081">
    <property type="entry name" value="HTH_TETR_1"/>
    <property type="match status" value="1"/>
</dbReference>
<gene>
    <name evidence="6" type="ORF">PPEP_a0953</name>
</gene>
<keyword evidence="1" id="KW-0805">Transcription regulation</keyword>
<keyword evidence="3" id="KW-0804">Transcription</keyword>
<evidence type="ECO:0000259" key="5">
    <source>
        <dbReference type="PROSITE" id="PS50977"/>
    </source>
</evidence>
<dbReference type="PANTHER" id="PTHR47506">
    <property type="entry name" value="TRANSCRIPTIONAL REGULATORY PROTEIN"/>
    <property type="match status" value="1"/>
</dbReference>
<dbReference type="AlphaFoldDB" id="A0A8I0T3H5"/>
<organism evidence="6 7">
    <name type="scientific">Pseudoalteromonas peptidolytica F12-50-A1</name>
    <dbReference type="NCBI Taxonomy" id="1315280"/>
    <lineage>
        <taxon>Bacteria</taxon>
        <taxon>Pseudomonadati</taxon>
        <taxon>Pseudomonadota</taxon>
        <taxon>Gammaproteobacteria</taxon>
        <taxon>Alteromonadales</taxon>
        <taxon>Pseudoalteromonadaceae</taxon>
        <taxon>Pseudoalteromonas</taxon>
    </lineage>
</organism>
<comment type="caution">
    <text evidence="6">The sequence shown here is derived from an EMBL/GenBank/DDBJ whole genome shotgun (WGS) entry which is preliminary data.</text>
</comment>
<dbReference type="InterPro" id="IPR036271">
    <property type="entry name" value="Tet_transcr_reg_TetR-rel_C_sf"/>
</dbReference>
<dbReference type="SUPFAM" id="SSF48498">
    <property type="entry name" value="Tetracyclin repressor-like, C-terminal domain"/>
    <property type="match status" value="1"/>
</dbReference>
<keyword evidence="2 4" id="KW-0238">DNA-binding</keyword>
<keyword evidence="7" id="KW-1185">Reference proteome</keyword>
<dbReference type="SUPFAM" id="SSF46689">
    <property type="entry name" value="Homeodomain-like"/>
    <property type="match status" value="1"/>
</dbReference>
<evidence type="ECO:0000313" key="6">
    <source>
        <dbReference type="EMBL" id="MBE0345960.1"/>
    </source>
</evidence>